<dbReference type="EMBL" id="JAGIOO010000001">
    <property type="protein sequence ID" value="MBP2473453.1"/>
    <property type="molecule type" value="Genomic_DNA"/>
</dbReference>
<accession>A0ABS5AA48</accession>
<gene>
    <name evidence="1" type="ORF">JOF53_002325</name>
</gene>
<name>A0ABS5AA48_9PSEU</name>
<reference evidence="1 2" key="1">
    <citation type="submission" date="2021-03" db="EMBL/GenBank/DDBJ databases">
        <title>Sequencing the genomes of 1000 actinobacteria strains.</title>
        <authorList>
            <person name="Klenk H.-P."/>
        </authorList>
    </citation>
    <scope>NUCLEOTIDE SEQUENCE [LARGE SCALE GENOMIC DNA]</scope>
    <source>
        <strain evidence="1 2">DSM 44580</strain>
    </source>
</reference>
<evidence type="ECO:0000313" key="1">
    <source>
        <dbReference type="EMBL" id="MBP2473453.1"/>
    </source>
</evidence>
<protein>
    <submittedName>
        <fullName evidence="1">Uncharacterized protein</fullName>
    </submittedName>
</protein>
<dbReference type="RefSeq" id="WP_086787522.1">
    <property type="nucleotide sequence ID" value="NZ_JAGIOO010000001.1"/>
</dbReference>
<keyword evidence="2" id="KW-1185">Reference proteome</keyword>
<sequence>MVISATRTGLVERDAYGGLSLWWSAEGDSRSRLTLPRRPDWPDGSWLRLAWDQDDWPRYRREHGRG</sequence>
<dbReference type="Proteomes" id="UP001519363">
    <property type="component" value="Unassembled WGS sequence"/>
</dbReference>
<organism evidence="1 2">
    <name type="scientific">Crossiella equi</name>
    <dbReference type="NCBI Taxonomy" id="130796"/>
    <lineage>
        <taxon>Bacteria</taxon>
        <taxon>Bacillati</taxon>
        <taxon>Actinomycetota</taxon>
        <taxon>Actinomycetes</taxon>
        <taxon>Pseudonocardiales</taxon>
        <taxon>Pseudonocardiaceae</taxon>
        <taxon>Crossiella</taxon>
    </lineage>
</organism>
<proteinExistence type="predicted"/>
<comment type="caution">
    <text evidence="1">The sequence shown here is derived from an EMBL/GenBank/DDBJ whole genome shotgun (WGS) entry which is preliminary data.</text>
</comment>
<evidence type="ECO:0000313" key="2">
    <source>
        <dbReference type="Proteomes" id="UP001519363"/>
    </source>
</evidence>